<dbReference type="GO" id="GO:0003756">
    <property type="term" value="F:protein disulfide isomerase activity"/>
    <property type="evidence" value="ECO:0007669"/>
    <property type="project" value="TreeGrafter"/>
</dbReference>
<sequence length="393" mass="43045">MATGGARSWLSAALFKKSRPPRPGGGLLRADLAEGDNKMRLESFAALCAVATQGALAWDHTSAAKVRESLEQKETTLVAFLAPSTEASKKLEPEWDAVVAPVFGAKLSVDCLSESALCASLDVVSFPTIRLYRRDGSMIRYKGPRKSDEIKRFLRRTGRPPVTDLDSTNTKQFIPSDNVVIVAKVPPSDATDEIRLEDRFRAIAAQYSDRYSFGLSRGKADETAVVHCYNNLDGAYSRTNELEQFGALEAFVKKCSLPFIPELTRRNEADYLQPGKSLVYFFSPDEVDRKNWVGAIRPLARRYAEYLTFVTVDSSEYPEIVTGLGVPGGAAATGLSLSNPGMGKVFPFPDTGELNLEAVEQFIVGISEGKIDAWDGQWRESTEGGEAKGHDEL</sequence>
<gene>
    <name evidence="3" type="ORF">B0T11DRAFT_291359</name>
</gene>
<dbReference type="PANTHER" id="PTHR18929:SF240">
    <property type="entry name" value="PROTEIN DISULFIDE-ISOMERASE"/>
    <property type="match status" value="1"/>
</dbReference>
<dbReference type="InterPro" id="IPR036249">
    <property type="entry name" value="Thioredoxin-like_sf"/>
</dbReference>
<dbReference type="Pfam" id="PF00085">
    <property type="entry name" value="Thioredoxin"/>
    <property type="match status" value="1"/>
</dbReference>
<name>A0A8K0WZ20_9PEZI</name>
<dbReference type="PANTHER" id="PTHR18929">
    <property type="entry name" value="PROTEIN DISULFIDE ISOMERASE"/>
    <property type="match status" value="1"/>
</dbReference>
<dbReference type="OrthoDB" id="427280at2759"/>
<dbReference type="SUPFAM" id="SSF52833">
    <property type="entry name" value="Thioredoxin-like"/>
    <property type="match status" value="2"/>
</dbReference>
<dbReference type="Proteomes" id="UP000813385">
    <property type="component" value="Unassembled WGS sequence"/>
</dbReference>
<dbReference type="Pfam" id="PF13848">
    <property type="entry name" value="Thioredoxin_6"/>
    <property type="match status" value="1"/>
</dbReference>
<proteinExistence type="inferred from homology"/>
<feature type="domain" description="Thioredoxin" evidence="2">
    <location>
        <begin position="65"/>
        <end position="155"/>
    </location>
</feature>
<dbReference type="EMBL" id="JAGPXD010000007">
    <property type="protein sequence ID" value="KAH7347477.1"/>
    <property type="molecule type" value="Genomic_DNA"/>
</dbReference>
<evidence type="ECO:0000259" key="2">
    <source>
        <dbReference type="Pfam" id="PF00085"/>
    </source>
</evidence>
<protein>
    <recommendedName>
        <fullName evidence="2">Thioredoxin domain-containing protein</fullName>
    </recommendedName>
</protein>
<dbReference type="GO" id="GO:0006457">
    <property type="term" value="P:protein folding"/>
    <property type="evidence" value="ECO:0007669"/>
    <property type="project" value="TreeGrafter"/>
</dbReference>
<keyword evidence="4" id="KW-1185">Reference proteome</keyword>
<organism evidence="3 4">
    <name type="scientific">Plectosphaerella cucumerina</name>
    <dbReference type="NCBI Taxonomy" id="40658"/>
    <lineage>
        <taxon>Eukaryota</taxon>
        <taxon>Fungi</taxon>
        <taxon>Dikarya</taxon>
        <taxon>Ascomycota</taxon>
        <taxon>Pezizomycotina</taxon>
        <taxon>Sordariomycetes</taxon>
        <taxon>Hypocreomycetidae</taxon>
        <taxon>Glomerellales</taxon>
        <taxon>Plectosphaerellaceae</taxon>
        <taxon>Plectosphaerella</taxon>
    </lineage>
</organism>
<dbReference type="Gene3D" id="3.40.30.10">
    <property type="entry name" value="Glutaredoxin"/>
    <property type="match status" value="2"/>
</dbReference>
<reference evidence="3" key="1">
    <citation type="journal article" date="2021" name="Nat. Commun.">
        <title>Genetic determinants of endophytism in the Arabidopsis root mycobiome.</title>
        <authorList>
            <person name="Mesny F."/>
            <person name="Miyauchi S."/>
            <person name="Thiergart T."/>
            <person name="Pickel B."/>
            <person name="Atanasova L."/>
            <person name="Karlsson M."/>
            <person name="Huettel B."/>
            <person name="Barry K.W."/>
            <person name="Haridas S."/>
            <person name="Chen C."/>
            <person name="Bauer D."/>
            <person name="Andreopoulos W."/>
            <person name="Pangilinan J."/>
            <person name="LaButti K."/>
            <person name="Riley R."/>
            <person name="Lipzen A."/>
            <person name="Clum A."/>
            <person name="Drula E."/>
            <person name="Henrissat B."/>
            <person name="Kohler A."/>
            <person name="Grigoriev I.V."/>
            <person name="Martin F.M."/>
            <person name="Hacquard S."/>
        </authorList>
    </citation>
    <scope>NUCLEOTIDE SEQUENCE</scope>
    <source>
        <strain evidence="3">MPI-CAGE-AT-0016</strain>
    </source>
</reference>
<comment type="similarity">
    <text evidence="1">Belongs to the protein disulfide isomerase family.</text>
</comment>
<dbReference type="GO" id="GO:0005783">
    <property type="term" value="C:endoplasmic reticulum"/>
    <property type="evidence" value="ECO:0007669"/>
    <property type="project" value="TreeGrafter"/>
</dbReference>
<dbReference type="AlphaFoldDB" id="A0A8K0WZ20"/>
<dbReference type="CDD" id="cd02961">
    <property type="entry name" value="PDI_a_family"/>
    <property type="match status" value="1"/>
</dbReference>
<dbReference type="GO" id="GO:0034976">
    <property type="term" value="P:response to endoplasmic reticulum stress"/>
    <property type="evidence" value="ECO:0007669"/>
    <property type="project" value="TreeGrafter"/>
</dbReference>
<accession>A0A8K0WZ20</accession>
<evidence type="ECO:0000313" key="4">
    <source>
        <dbReference type="Proteomes" id="UP000813385"/>
    </source>
</evidence>
<evidence type="ECO:0000313" key="3">
    <source>
        <dbReference type="EMBL" id="KAH7347477.1"/>
    </source>
</evidence>
<evidence type="ECO:0000256" key="1">
    <source>
        <dbReference type="ARBA" id="ARBA00006347"/>
    </source>
</evidence>
<comment type="caution">
    <text evidence="3">The sequence shown here is derived from an EMBL/GenBank/DDBJ whole genome shotgun (WGS) entry which is preliminary data.</text>
</comment>
<dbReference type="InterPro" id="IPR013766">
    <property type="entry name" value="Thioredoxin_domain"/>
</dbReference>
<dbReference type="CDD" id="cd02982">
    <property type="entry name" value="PDI_b'_family"/>
    <property type="match status" value="1"/>
</dbReference>